<evidence type="ECO:0000256" key="3">
    <source>
        <dbReference type="ARBA" id="ARBA00023015"/>
    </source>
</evidence>
<feature type="domain" description="Ada DNA repair metal-binding" evidence="7">
    <location>
        <begin position="12"/>
        <end position="76"/>
    </location>
</feature>
<dbReference type="InterPro" id="IPR018060">
    <property type="entry name" value="HTH_AraC"/>
</dbReference>
<dbReference type="InterPro" id="IPR035451">
    <property type="entry name" value="Ada-like_dom_sf"/>
</dbReference>
<feature type="domain" description="HTH araC/xylS-type" evidence="6">
    <location>
        <begin position="119"/>
        <end position="150"/>
    </location>
</feature>
<evidence type="ECO:0000259" key="7">
    <source>
        <dbReference type="Pfam" id="PF02805"/>
    </source>
</evidence>
<evidence type="ECO:0000256" key="1">
    <source>
        <dbReference type="ARBA" id="ARBA00001947"/>
    </source>
</evidence>
<evidence type="ECO:0000256" key="5">
    <source>
        <dbReference type="ARBA" id="ARBA00023163"/>
    </source>
</evidence>
<dbReference type="EMBL" id="JAQQWK010000002">
    <property type="protein sequence ID" value="KAK8052335.1"/>
    <property type="molecule type" value="Genomic_DNA"/>
</dbReference>
<dbReference type="Pfam" id="PF00165">
    <property type="entry name" value="HTH_AraC"/>
    <property type="match status" value="1"/>
</dbReference>
<dbReference type="Pfam" id="PF02805">
    <property type="entry name" value="Ada_Zn_binding"/>
    <property type="match status" value="1"/>
</dbReference>
<keyword evidence="3" id="KW-0805">Transcription regulation</keyword>
<sequence>MMPHPLFPCDSARWNAVQRKDVLADGLFLYAVRTTKIYCRPVCKARLARRANVDFYDTADEAERAGYRPCKRCKPDSAGRMPETRSIRRVRAMVEHEWPATAVGAGGQLPLPPVNLGCLKQMAKQAGLSRWHFHRTFKEVTNMTPMKYLRLQSDGTLSYSATNMEEPSSATEMHGATEEEVAASTALLLPVLALEQFDNGTSMPDDLYFDFDKFIADIDNGTSLSPA</sequence>
<evidence type="ECO:0000256" key="2">
    <source>
        <dbReference type="ARBA" id="ARBA00022603"/>
    </source>
</evidence>
<reference evidence="8 9" key="1">
    <citation type="submission" date="2023-01" db="EMBL/GenBank/DDBJ databases">
        <title>Analysis of 21 Apiospora genomes using comparative genomics revels a genus with tremendous synthesis potential of carbohydrate active enzymes and secondary metabolites.</title>
        <authorList>
            <person name="Sorensen T."/>
        </authorList>
    </citation>
    <scope>NUCLEOTIDE SEQUENCE [LARGE SCALE GENOMIC DNA]</scope>
    <source>
        <strain evidence="8 9">CBS 33761</strain>
    </source>
</reference>
<evidence type="ECO:0000313" key="9">
    <source>
        <dbReference type="Proteomes" id="UP001444661"/>
    </source>
</evidence>
<dbReference type="Gene3D" id="1.10.10.60">
    <property type="entry name" value="Homeodomain-like"/>
    <property type="match status" value="1"/>
</dbReference>
<dbReference type="SUPFAM" id="SSF46689">
    <property type="entry name" value="Homeodomain-like"/>
    <property type="match status" value="1"/>
</dbReference>
<accession>A0ABR1U0B0</accession>
<proteinExistence type="predicted"/>
<evidence type="ECO:0000256" key="4">
    <source>
        <dbReference type="ARBA" id="ARBA00023159"/>
    </source>
</evidence>
<keyword evidence="5" id="KW-0804">Transcription</keyword>
<protein>
    <submittedName>
        <fullName evidence="8">Uncharacterized protein</fullName>
    </submittedName>
</protein>
<comment type="caution">
    <text evidence="8">The sequence shown here is derived from an EMBL/GenBank/DDBJ whole genome shotgun (WGS) entry which is preliminary data.</text>
</comment>
<dbReference type="Proteomes" id="UP001444661">
    <property type="component" value="Unassembled WGS sequence"/>
</dbReference>
<keyword evidence="9" id="KW-1185">Reference proteome</keyword>
<comment type="cofactor">
    <cofactor evidence="1">
        <name>Zn(2+)</name>
        <dbReference type="ChEBI" id="CHEBI:29105"/>
    </cofactor>
</comment>
<dbReference type="Gene3D" id="3.40.10.10">
    <property type="entry name" value="DNA Methylphosphotriester Repair Domain"/>
    <property type="match status" value="1"/>
</dbReference>
<dbReference type="SUPFAM" id="SSF57884">
    <property type="entry name" value="Ada DNA repair protein, N-terminal domain (N-Ada 10)"/>
    <property type="match status" value="1"/>
</dbReference>
<dbReference type="InterPro" id="IPR009057">
    <property type="entry name" value="Homeodomain-like_sf"/>
</dbReference>
<evidence type="ECO:0000259" key="6">
    <source>
        <dbReference type="Pfam" id="PF00165"/>
    </source>
</evidence>
<keyword evidence="2" id="KW-0489">Methyltransferase</keyword>
<organism evidence="8 9">
    <name type="scientific">Apiospora rasikravindrae</name>
    <dbReference type="NCBI Taxonomy" id="990691"/>
    <lineage>
        <taxon>Eukaryota</taxon>
        <taxon>Fungi</taxon>
        <taxon>Dikarya</taxon>
        <taxon>Ascomycota</taxon>
        <taxon>Pezizomycotina</taxon>
        <taxon>Sordariomycetes</taxon>
        <taxon>Xylariomycetidae</taxon>
        <taxon>Amphisphaeriales</taxon>
        <taxon>Apiosporaceae</taxon>
        <taxon>Apiospora</taxon>
    </lineage>
</organism>
<gene>
    <name evidence="8" type="ORF">PG993_003720</name>
</gene>
<evidence type="ECO:0000313" key="8">
    <source>
        <dbReference type="EMBL" id="KAK8052335.1"/>
    </source>
</evidence>
<dbReference type="InterPro" id="IPR004026">
    <property type="entry name" value="Ada_DNA_repair_Zn-bd"/>
</dbReference>
<keyword evidence="2" id="KW-0808">Transferase</keyword>
<keyword evidence="4" id="KW-0010">Activator</keyword>
<name>A0ABR1U0B0_9PEZI</name>